<dbReference type="RefSeq" id="WP_318061289.1">
    <property type="nucleotide sequence ID" value="NZ_JAWPAZ010000001.1"/>
</dbReference>
<dbReference type="InterPro" id="IPR021352">
    <property type="entry name" value="DUF2971"/>
</dbReference>
<dbReference type="EMBL" id="JAWPAZ010000001">
    <property type="protein sequence ID" value="MDW2633110.1"/>
    <property type="molecule type" value="Genomic_DNA"/>
</dbReference>
<dbReference type="Pfam" id="PF11185">
    <property type="entry name" value="DUF2971"/>
    <property type="match status" value="1"/>
</dbReference>
<protein>
    <submittedName>
        <fullName evidence="1">DUF2971 domain-containing protein</fullName>
    </submittedName>
</protein>
<comment type="caution">
    <text evidence="1">The sequence shown here is derived from an EMBL/GenBank/DDBJ whole genome shotgun (WGS) entry which is preliminary data.</text>
</comment>
<dbReference type="AlphaFoldDB" id="A0ABD5GVJ0"/>
<organism evidence="1 2">
    <name type="scientific">Citrobacter portucalensis</name>
    <dbReference type="NCBI Taxonomy" id="1639133"/>
    <lineage>
        <taxon>Bacteria</taxon>
        <taxon>Pseudomonadati</taxon>
        <taxon>Pseudomonadota</taxon>
        <taxon>Gammaproteobacteria</taxon>
        <taxon>Enterobacterales</taxon>
        <taxon>Enterobacteriaceae</taxon>
        <taxon>Citrobacter</taxon>
        <taxon>Citrobacter freundii complex</taxon>
    </lineage>
</organism>
<name>A0ABD5GVJ0_9ENTR</name>
<evidence type="ECO:0000313" key="1">
    <source>
        <dbReference type="EMBL" id="MDW2633110.1"/>
    </source>
</evidence>
<gene>
    <name evidence="1" type="ORF">RYZ90_04485</name>
</gene>
<evidence type="ECO:0000313" key="2">
    <source>
        <dbReference type="Proteomes" id="UP001269984"/>
    </source>
</evidence>
<reference evidence="1 2" key="1">
    <citation type="submission" date="2023-10" db="EMBL/GenBank/DDBJ databases">
        <title>Fecal carriage and genetic characteristics of carbapenem-resistant Enterobacterales among healthy adults from four provinces of China.</title>
        <authorList>
            <person name="Li Y."/>
            <person name="Zhang R."/>
        </authorList>
    </citation>
    <scope>NUCLEOTIDE SEQUENCE [LARGE SCALE GENOMIC DNA]</scope>
    <source>
        <strain evidence="1 2">HN-71</strain>
    </source>
</reference>
<accession>A0ABD5GVJ0</accession>
<sequence>MSLYKYVTANTLEFILNGSIRFTQPGGFNDPFELALEVFNPDVTTNPEKRINLRFDTNTNERFIDNYFLEDDFEHENCNDIFSRELISNLNEEIGMLCLSRNSDSHLMWAHYADEYSGAVIEFDENHDYFNGLFEVKYRQERPMIHINYFLENETIPVADLCIKPDVWSYEKEWRLVKPFSYCKKAKGKAKAFDIYTNEIPLDAIKAITLGERCSLDTARKTYYKIKDTHIALSLAALANWKYKFRYEPIKFEDPIGNSMPIISPRTAEIFAKEKGTLGELANWMLKNHPMSKITKWRL</sequence>
<proteinExistence type="predicted"/>
<dbReference type="Proteomes" id="UP001269984">
    <property type="component" value="Unassembled WGS sequence"/>
</dbReference>